<evidence type="ECO:0000256" key="1">
    <source>
        <dbReference type="SAM" id="MobiDB-lite"/>
    </source>
</evidence>
<dbReference type="Pfam" id="PF12762">
    <property type="entry name" value="DDE_Tnp_IS1595"/>
    <property type="match status" value="1"/>
</dbReference>
<protein>
    <submittedName>
        <fullName evidence="2">IS1595 family transposase</fullName>
    </submittedName>
</protein>
<gene>
    <name evidence="2" type="ORF">GMA92_10750</name>
</gene>
<comment type="caution">
    <text evidence="2">The sequence shown here is derived from an EMBL/GenBank/DDBJ whole genome shotgun (WGS) entry which is preliminary data.</text>
</comment>
<dbReference type="AlphaFoldDB" id="A0A174QP97"/>
<dbReference type="Proteomes" id="UP000487649">
    <property type="component" value="Unassembled WGS sequence"/>
</dbReference>
<feature type="region of interest" description="Disordered" evidence="1">
    <location>
        <begin position="168"/>
        <end position="193"/>
    </location>
</feature>
<sequence>MSKELILRLLPKLNESELDEVIATIELSKFKSDLIKLRKKVQEARYSNGHFECPVCHGTHVVKNGTRNGVQRYLCRSCNKPFSNQTSTPTAYSKKEAKVWIEYIGCMMAGYSIRKCAEICNINIATSFFWRHKIMNALASFVNIGEVDGLVEADETFFRFSKKGNRTKGRTYGKVPSTSKKKKAKKAHKKRGLSKQQVAVGTALDRHGNLLIGLIGRGRLKYDALKRFFEGHIAPHSTLCTDSAHGYSRIADELNLEHIQIESGKRKKDIYHIQHVNALHSSLKTFMRKFRGVATKHLHHYLYWFKWVELFKHEKEVVKIQKAYIHAQSTYSTCSIKDILLSKPLFA</sequence>
<dbReference type="SMART" id="SM01126">
    <property type="entry name" value="DDE_Tnp_IS1595"/>
    <property type="match status" value="1"/>
</dbReference>
<accession>A0A174QP97</accession>
<evidence type="ECO:0000313" key="3">
    <source>
        <dbReference type="Proteomes" id="UP000487649"/>
    </source>
</evidence>
<name>A0A174QP97_9FIRM</name>
<dbReference type="NCBIfam" id="NF033547">
    <property type="entry name" value="transpos_IS1595"/>
    <property type="match status" value="1"/>
</dbReference>
<organism evidence="2 3">
    <name type="scientific">Turicibacter sanguinis</name>
    <dbReference type="NCBI Taxonomy" id="154288"/>
    <lineage>
        <taxon>Bacteria</taxon>
        <taxon>Bacillati</taxon>
        <taxon>Bacillota</taxon>
        <taxon>Erysipelotrichia</taxon>
        <taxon>Erysipelotrichales</taxon>
        <taxon>Turicibacteraceae</taxon>
        <taxon>Turicibacter</taxon>
    </lineage>
</organism>
<feature type="compositionally biased region" description="Basic residues" evidence="1">
    <location>
        <begin position="179"/>
        <end position="193"/>
    </location>
</feature>
<reference evidence="2 3" key="1">
    <citation type="journal article" date="2019" name="Nat. Med.">
        <title>A library of human gut bacterial isolates paired with longitudinal multiomics data enables mechanistic microbiome research.</title>
        <authorList>
            <person name="Poyet M."/>
            <person name="Groussin M."/>
            <person name="Gibbons S.M."/>
            <person name="Avila-Pacheco J."/>
            <person name="Jiang X."/>
            <person name="Kearney S.M."/>
            <person name="Perrotta A.R."/>
            <person name="Berdy B."/>
            <person name="Zhao S."/>
            <person name="Lieberman T.D."/>
            <person name="Swanson P.K."/>
            <person name="Smith M."/>
            <person name="Roesemann S."/>
            <person name="Alexander J.E."/>
            <person name="Rich S.A."/>
            <person name="Livny J."/>
            <person name="Vlamakis H."/>
            <person name="Clish C."/>
            <person name="Bullock K."/>
            <person name="Deik A."/>
            <person name="Scott J."/>
            <person name="Pierce K.A."/>
            <person name="Xavier R.J."/>
            <person name="Alm E.J."/>
        </authorList>
    </citation>
    <scope>NUCLEOTIDE SEQUENCE [LARGE SCALE GENOMIC DNA]</scope>
    <source>
        <strain evidence="2 3">BIOML-A198</strain>
    </source>
</reference>
<evidence type="ECO:0000313" key="2">
    <source>
        <dbReference type="EMBL" id="MTK21894.1"/>
    </source>
</evidence>
<dbReference type="EMBL" id="WMQE01000025">
    <property type="protein sequence ID" value="MTK21894.1"/>
    <property type="molecule type" value="Genomic_DNA"/>
</dbReference>
<dbReference type="RefSeq" id="WP_006785947.1">
    <property type="nucleotide sequence ID" value="NZ_JAQMIQ010000034.1"/>
</dbReference>
<dbReference type="InterPro" id="IPR024445">
    <property type="entry name" value="Tnp_ISXO2-like"/>
</dbReference>
<proteinExistence type="predicted"/>